<dbReference type="EMBL" id="JH597761">
    <property type="protein sequence ID" value="EHP70760.1"/>
    <property type="molecule type" value="Genomic_DNA"/>
</dbReference>
<reference evidence="2 3" key="1">
    <citation type="submission" date="2012-01" db="EMBL/GenBank/DDBJ databases">
        <title>Improved High-Quality Draft sequence of Metallosphaera yellowstonensis MK1.</title>
        <authorList>
            <consortium name="US DOE Joint Genome Institute"/>
            <person name="Lucas S."/>
            <person name="Han J."/>
            <person name="Cheng J.-F."/>
            <person name="Goodwin L."/>
            <person name="Pitluck S."/>
            <person name="Peters L."/>
            <person name="Teshima H."/>
            <person name="Detter J.C."/>
            <person name="Han C."/>
            <person name="Tapia R."/>
            <person name="Land M."/>
            <person name="Hauser L."/>
            <person name="Kyrpides N."/>
            <person name="Kozubal M."/>
            <person name="Macur R.E."/>
            <person name="Jay Z."/>
            <person name="Inskeep W."/>
            <person name="Woyke T."/>
        </authorList>
    </citation>
    <scope>NUCLEOTIDE SEQUENCE [LARGE SCALE GENOMIC DNA]</scope>
    <source>
        <strain evidence="2 3">MK1</strain>
    </source>
</reference>
<dbReference type="OrthoDB" id="30924at2157"/>
<sequence length="100" mass="11586">MGELTTRERIQLLLKSADFPISAKEIMALTGIKREQEVYEHIYHIALSSKRKGFVVFVYPAKCEACGREISMERPRRPSRCPFCKSERVSPPKFLIRDRG</sequence>
<dbReference type="InterPro" id="IPR036390">
    <property type="entry name" value="WH_DNA-bd_sf"/>
</dbReference>
<proteinExistence type="predicted"/>
<dbReference type="RefSeq" id="WP_009071554.1">
    <property type="nucleotide sequence ID" value="NZ_JH597761.1"/>
</dbReference>
<dbReference type="eggNOG" id="arCOG04479">
    <property type="taxonomic scope" value="Archaea"/>
</dbReference>
<dbReference type="PANTHER" id="PTHR40663:SF2">
    <property type="entry name" value="TRANSCRIPTIONAL REGULATOR"/>
    <property type="match status" value="1"/>
</dbReference>
<accession>H2C3D9</accession>
<evidence type="ECO:0000313" key="2">
    <source>
        <dbReference type="EMBL" id="EHP70760.1"/>
    </source>
</evidence>
<keyword evidence="3" id="KW-1185">Reference proteome</keyword>
<evidence type="ECO:0000313" key="3">
    <source>
        <dbReference type="Proteomes" id="UP000003980"/>
    </source>
</evidence>
<gene>
    <name evidence="2" type="ORF">MetMK1DRAFT_00012630</name>
</gene>
<dbReference type="HOGENOM" id="CLU_162441_0_0_2"/>
<dbReference type="SUPFAM" id="SSF46785">
    <property type="entry name" value="Winged helix' DNA-binding domain"/>
    <property type="match status" value="1"/>
</dbReference>
<feature type="domain" description="PF0610-like winged HTH N-terminal" evidence="1">
    <location>
        <begin position="5"/>
        <end position="56"/>
    </location>
</feature>
<dbReference type="InterPro" id="IPR038767">
    <property type="entry name" value="PF0610-like"/>
</dbReference>
<organism evidence="2 3">
    <name type="scientific">Metallosphaera yellowstonensis MK1</name>
    <dbReference type="NCBI Taxonomy" id="671065"/>
    <lineage>
        <taxon>Archaea</taxon>
        <taxon>Thermoproteota</taxon>
        <taxon>Thermoprotei</taxon>
        <taxon>Sulfolobales</taxon>
        <taxon>Sulfolobaceae</taxon>
        <taxon>Metallosphaera</taxon>
    </lineage>
</organism>
<protein>
    <submittedName>
        <fullName evidence="2">Putative transcriptional regulator containing an HTH domain fused to a Zn-ribbon</fullName>
    </submittedName>
</protein>
<name>H2C3D9_9CREN</name>
<dbReference type="AlphaFoldDB" id="H2C3D9"/>
<dbReference type="Pfam" id="PF21476">
    <property type="entry name" value="PF0610-like_N"/>
    <property type="match status" value="1"/>
</dbReference>
<evidence type="ECO:0000259" key="1">
    <source>
        <dbReference type="Pfam" id="PF21476"/>
    </source>
</evidence>
<dbReference type="Proteomes" id="UP000003980">
    <property type="component" value="Unassembled WGS sequence"/>
</dbReference>
<dbReference type="PANTHER" id="PTHR40663">
    <property type="match status" value="1"/>
</dbReference>
<dbReference type="InterPro" id="IPR049159">
    <property type="entry name" value="PF0610-like_wHTH_N"/>
</dbReference>
<dbReference type="STRING" id="671065.MetMK1DRAFT_00012630"/>